<reference evidence="2 3" key="1">
    <citation type="journal article" date="2024" name="Int. J. Syst. Evol. Microbiol.">
        <title>Clostridium omnivorum sp. nov., isolated from anoxic soil under the treatment of reductive soil disinfestation.</title>
        <authorList>
            <person name="Ueki A."/>
            <person name="Tonouchi A."/>
            <person name="Kaku N."/>
            <person name="Honma S."/>
            <person name="Ueki K."/>
        </authorList>
    </citation>
    <scope>NUCLEOTIDE SEQUENCE [LARGE SCALE GENOMIC DNA]</scope>
    <source>
        <strain evidence="2 3">E14</strain>
    </source>
</reference>
<dbReference type="Pfam" id="PF07687">
    <property type="entry name" value="M20_dimer"/>
    <property type="match status" value="1"/>
</dbReference>
<sequence>MSGNVLKDLKPYEVFKFFEEMCQIPRGSGNEKGISDYLVNFAKARNLEVIQDEALNVIIKKPGTAGYENAAPIILQGHMDMVCEKNTSTVHDFEKDPLQLRIDGDMIYATGTTLGADNGIAVAMSLAVLDSNNLQHPPIEVLVTTEEETGMGGAVALNPEHINARTLINIDSEEEGKLLVSCSGGLRARTSLNIAWENVQGNFVPVAVRIRGLKGGHSGMEIHKQRGNSNKLLGRFLLDLMSAVSFDICDISGGAKSNAIPREADVTLLINAADEAIVKEKIQEWNNTFKNEFKVSDPDVNIEFELLSSVPSKKFSNDTKEKTIKLLTLIPSGVQTMSMEIAGLVQSSTNLGVVAIENNQLNFDSAVRSSVKSLKVDIVNQSRVISETLGAEFSTEADYPDWQYDANSNIRKVFEKVYKDMYGTNPEIVAIHAGVECGLFKEKFGEIDMISFGPNLYDVHTPDEHMSISSVERSWDYLVNVLKEIK</sequence>
<dbReference type="Pfam" id="PF01546">
    <property type="entry name" value="Peptidase_M20"/>
    <property type="match status" value="1"/>
</dbReference>
<dbReference type="RefSeq" id="WP_264851384.1">
    <property type="nucleotide sequence ID" value="NZ_BRXR01000001.1"/>
</dbReference>
<dbReference type="Gene3D" id="3.40.630.10">
    <property type="entry name" value="Zn peptidases"/>
    <property type="match status" value="2"/>
</dbReference>
<dbReference type="PIRSF" id="PIRSF016599">
    <property type="entry name" value="Xaa-His_dipept"/>
    <property type="match status" value="1"/>
</dbReference>
<dbReference type="PRINTS" id="PR00934">
    <property type="entry name" value="XHISDIPTASE"/>
</dbReference>
<dbReference type="PANTHER" id="PTHR43501">
    <property type="entry name" value="CYTOSOL NON-SPECIFIC DIPEPTIDASE"/>
    <property type="match status" value="1"/>
</dbReference>
<dbReference type="Proteomes" id="UP001208567">
    <property type="component" value="Unassembled WGS sequence"/>
</dbReference>
<protein>
    <submittedName>
        <fullName evidence="2">Aminoacyl-histidine dipeptidase</fullName>
    </submittedName>
</protein>
<accession>A0ABQ5NA33</accession>
<evidence type="ECO:0000259" key="1">
    <source>
        <dbReference type="Pfam" id="PF07687"/>
    </source>
</evidence>
<dbReference type="CDD" id="cd03890">
    <property type="entry name" value="M20_pepD"/>
    <property type="match status" value="1"/>
</dbReference>
<feature type="domain" description="Peptidase M20 dimerisation" evidence="1">
    <location>
        <begin position="210"/>
        <end position="294"/>
    </location>
</feature>
<dbReference type="EMBL" id="BRXR01000001">
    <property type="protein sequence ID" value="GLC32075.1"/>
    <property type="molecule type" value="Genomic_DNA"/>
</dbReference>
<dbReference type="NCBIfam" id="TIGR01893">
    <property type="entry name" value="aa-his-dipept"/>
    <property type="match status" value="1"/>
</dbReference>
<gene>
    <name evidence="2" type="ORF">bsdE14_34850</name>
</gene>
<dbReference type="PANTHER" id="PTHR43501:SF1">
    <property type="entry name" value="CYTOSOL NON-SPECIFIC DIPEPTIDASE"/>
    <property type="match status" value="1"/>
</dbReference>
<evidence type="ECO:0000313" key="3">
    <source>
        <dbReference type="Proteomes" id="UP001208567"/>
    </source>
</evidence>
<dbReference type="SUPFAM" id="SSF53187">
    <property type="entry name" value="Zn-dependent exopeptidases"/>
    <property type="match status" value="1"/>
</dbReference>
<proteinExistence type="predicted"/>
<name>A0ABQ5NA33_9CLOT</name>
<dbReference type="InterPro" id="IPR002933">
    <property type="entry name" value="Peptidase_M20"/>
</dbReference>
<dbReference type="InterPro" id="IPR011650">
    <property type="entry name" value="Peptidase_M20_dimer"/>
</dbReference>
<comment type="caution">
    <text evidence="2">The sequence shown here is derived from an EMBL/GenBank/DDBJ whole genome shotgun (WGS) entry which is preliminary data.</text>
</comment>
<dbReference type="InterPro" id="IPR001160">
    <property type="entry name" value="Peptidase_M20C"/>
</dbReference>
<organism evidence="2 3">
    <name type="scientific">Clostridium omnivorum</name>
    <dbReference type="NCBI Taxonomy" id="1604902"/>
    <lineage>
        <taxon>Bacteria</taxon>
        <taxon>Bacillati</taxon>
        <taxon>Bacillota</taxon>
        <taxon>Clostridia</taxon>
        <taxon>Eubacteriales</taxon>
        <taxon>Clostridiaceae</taxon>
        <taxon>Clostridium</taxon>
    </lineage>
</organism>
<keyword evidence="3" id="KW-1185">Reference proteome</keyword>
<evidence type="ECO:0000313" key="2">
    <source>
        <dbReference type="EMBL" id="GLC32075.1"/>
    </source>
</evidence>